<dbReference type="STRING" id="1296120.A0A1B9GHJ9"/>
<proteinExistence type="inferred from homology"/>
<name>A0A1B9GHJ9_9TREE</name>
<reference evidence="5 6" key="1">
    <citation type="submission" date="2013-07" db="EMBL/GenBank/DDBJ databases">
        <title>The Genome Sequence of Cryptococcus heveanensis BCC8398.</title>
        <authorList>
            <consortium name="The Broad Institute Genome Sequencing Platform"/>
            <person name="Cuomo C."/>
            <person name="Litvintseva A."/>
            <person name="Chen Y."/>
            <person name="Heitman J."/>
            <person name="Sun S."/>
            <person name="Springer D."/>
            <person name="Dromer F."/>
            <person name="Young S.K."/>
            <person name="Zeng Q."/>
            <person name="Gargeya S."/>
            <person name="Fitzgerald M."/>
            <person name="Abouelleil A."/>
            <person name="Alvarado L."/>
            <person name="Berlin A.M."/>
            <person name="Chapman S.B."/>
            <person name="Dewar J."/>
            <person name="Goldberg J."/>
            <person name="Griggs A."/>
            <person name="Gujja S."/>
            <person name="Hansen M."/>
            <person name="Howarth C."/>
            <person name="Imamovic A."/>
            <person name="Larimer J."/>
            <person name="McCowan C."/>
            <person name="Murphy C."/>
            <person name="Pearson M."/>
            <person name="Priest M."/>
            <person name="Roberts A."/>
            <person name="Saif S."/>
            <person name="Shea T."/>
            <person name="Sykes S."/>
            <person name="Wortman J."/>
            <person name="Nusbaum C."/>
            <person name="Birren B."/>
        </authorList>
    </citation>
    <scope>NUCLEOTIDE SEQUENCE [LARGE SCALE GENOMIC DNA]</scope>
    <source>
        <strain evidence="5 6">BCC8398</strain>
    </source>
</reference>
<protein>
    <recommendedName>
        <fullName evidence="7">Alpha-galactosidase</fullName>
    </recommendedName>
</protein>
<gene>
    <name evidence="5" type="ORF">I316_07848</name>
</gene>
<dbReference type="GO" id="GO:0004557">
    <property type="term" value="F:alpha-galactosidase activity"/>
    <property type="evidence" value="ECO:0007669"/>
    <property type="project" value="UniProtKB-EC"/>
</dbReference>
<evidence type="ECO:0000313" key="5">
    <source>
        <dbReference type="EMBL" id="OCF30520.1"/>
    </source>
</evidence>
<evidence type="ECO:0000256" key="1">
    <source>
        <dbReference type="ARBA" id="ARBA00001255"/>
    </source>
</evidence>
<keyword evidence="6" id="KW-1185">Reference proteome</keyword>
<dbReference type="Pfam" id="PF05691">
    <property type="entry name" value="Raffinose_syn"/>
    <property type="match status" value="1"/>
</dbReference>
<evidence type="ECO:0000256" key="3">
    <source>
        <dbReference type="ARBA" id="ARBA00023277"/>
    </source>
</evidence>
<comment type="catalytic activity">
    <reaction evidence="1">
        <text>Hydrolysis of terminal, non-reducing alpha-D-galactose residues in alpha-D-galactosides, including galactose oligosaccharides, galactomannans and galactolipids.</text>
        <dbReference type="EC" id="3.2.1.22"/>
    </reaction>
</comment>
<evidence type="ECO:0000256" key="2">
    <source>
        <dbReference type="ARBA" id="ARBA00007240"/>
    </source>
</evidence>
<dbReference type="EMBL" id="KV700148">
    <property type="protein sequence ID" value="OCF30520.1"/>
    <property type="molecule type" value="Genomic_DNA"/>
</dbReference>
<evidence type="ECO:0008006" key="7">
    <source>
        <dbReference type="Google" id="ProtNLM"/>
    </source>
</evidence>
<dbReference type="PANTHER" id="PTHR31268:SF32">
    <property type="entry name" value="GALACTINOL--SUCROSE GALACTOSYLTRANSFERASE 2-RELATED"/>
    <property type="match status" value="1"/>
</dbReference>
<accession>A0A1B9GHJ9</accession>
<keyword evidence="3" id="KW-0119">Carbohydrate metabolism</keyword>
<evidence type="ECO:0000313" key="6">
    <source>
        <dbReference type="Proteomes" id="UP000092666"/>
    </source>
</evidence>
<comment type="catalytic activity">
    <reaction evidence="4">
        <text>alpha-D-galactosyl-(1-&gt;3)-1D-myo-inositol + sucrose = raffinose + myo-inositol</text>
        <dbReference type="Rhea" id="RHEA:20161"/>
        <dbReference type="ChEBI" id="CHEBI:16634"/>
        <dbReference type="ChEBI" id="CHEBI:17268"/>
        <dbReference type="ChEBI" id="CHEBI:17505"/>
        <dbReference type="ChEBI" id="CHEBI:17992"/>
        <dbReference type="EC" id="2.4.1.82"/>
    </reaction>
</comment>
<dbReference type="AlphaFoldDB" id="A0A1B9GHJ9"/>
<dbReference type="Proteomes" id="UP000092666">
    <property type="component" value="Unassembled WGS sequence"/>
</dbReference>
<evidence type="ECO:0000256" key="4">
    <source>
        <dbReference type="ARBA" id="ARBA00049426"/>
    </source>
</evidence>
<organism evidence="5 6">
    <name type="scientific">Kwoniella heveanensis BCC8398</name>
    <dbReference type="NCBI Taxonomy" id="1296120"/>
    <lineage>
        <taxon>Eukaryota</taxon>
        <taxon>Fungi</taxon>
        <taxon>Dikarya</taxon>
        <taxon>Basidiomycota</taxon>
        <taxon>Agaricomycotina</taxon>
        <taxon>Tremellomycetes</taxon>
        <taxon>Tremellales</taxon>
        <taxon>Cryptococcaceae</taxon>
        <taxon>Kwoniella</taxon>
    </lineage>
</organism>
<dbReference type="SUPFAM" id="SSF51445">
    <property type="entry name" value="(Trans)glycosidases"/>
    <property type="match status" value="1"/>
</dbReference>
<dbReference type="GO" id="GO:0047274">
    <property type="term" value="F:galactinol-sucrose galactosyltransferase activity"/>
    <property type="evidence" value="ECO:0007669"/>
    <property type="project" value="UniProtKB-EC"/>
</dbReference>
<reference evidence="6" key="2">
    <citation type="submission" date="2013-12" db="EMBL/GenBank/DDBJ databases">
        <title>Evolution of pathogenesis and genome organization in the Tremellales.</title>
        <authorList>
            <person name="Cuomo C."/>
            <person name="Litvintseva A."/>
            <person name="Heitman J."/>
            <person name="Chen Y."/>
            <person name="Sun S."/>
            <person name="Springer D."/>
            <person name="Dromer F."/>
            <person name="Young S."/>
            <person name="Zeng Q."/>
            <person name="Chapman S."/>
            <person name="Gujja S."/>
            <person name="Saif S."/>
            <person name="Birren B."/>
        </authorList>
    </citation>
    <scope>NUCLEOTIDE SEQUENCE [LARGE SCALE GENOMIC DNA]</scope>
    <source>
        <strain evidence="6">BCC8398</strain>
    </source>
</reference>
<dbReference type="InterPro" id="IPR013785">
    <property type="entry name" value="Aldolase_TIM"/>
</dbReference>
<dbReference type="Gene3D" id="3.20.20.70">
    <property type="entry name" value="Aldolase class I"/>
    <property type="match status" value="1"/>
</dbReference>
<dbReference type="PANTHER" id="PTHR31268">
    <property type="match status" value="1"/>
</dbReference>
<dbReference type="InterPro" id="IPR008811">
    <property type="entry name" value="Glycosyl_hydrolases_36"/>
</dbReference>
<dbReference type="OrthoDB" id="4664297at2759"/>
<sequence>MFETRLIEVALASGEASGYRDLHLEELDDSSKWIGWAYYRIAPTWIEARPLESLSHLSTDLTAHLLLLRDQDDPDRIVCVYPVSTETALVNIVRSDDGLRTQIRRAGQIDAQAIAALVVGTAMSASVVDSLMAAIVDEARAYIKGVSSDELEKFSEDRAGSLLDGVGFCTWSSLGEDIHPNQENMSELLTSLIEHNMPIQSFILDDGWHNQKTYASGDASPYRCKTGPEDMRGTWQLRGLYDFDAHARLGENGVKKVVEEAKRRFGQQDGVKGEVNVGVWLALTGGYWDGICPDSPLIGRYNCKPYPVSRDRIPGMANVPFTPGYLPGGKGVYWLPPPEESLRFWTDWFVYLKAQGVDFLKVDNQGSLSLLDGVEGVECQHALWKNMVAASDQVFGKGNVIHCMSHHETMWGGVQGLGKVTNGERFVWRNSDDFGLIGKKDNPDQQHIFTNLSNALLTAHLAMVLDADMFMSQVQNPVPHALLRALYPGPLLLSDRPGEHDVSLLWRLIAKDASGRARVVKTTHPAVPLAHRSLDISVIGMGDGRGMFAAAPSGHGTTLGVWNVRDDEDGGKVLDTLTSVDIVDALGDRLSSSQSWLIAQTDLYRGGIVAAQIWSQSEGEEELAKIQLERMGATSFWLTQLQTCGNIQVAVLGLIDQFAGLTAIEKAETNEGYLTTAVRCEGVFGFVVAIEEEPKVSISINDQKQVGEISKLDNLKGNGLGGWLVQVRIGGNIVNTSDVWKVRAVF</sequence>
<comment type="similarity">
    <text evidence="2">Belongs to the glycosyl hydrolases 36 family.</text>
</comment>
<dbReference type="InterPro" id="IPR017853">
    <property type="entry name" value="GH"/>
</dbReference>